<keyword evidence="1" id="KW-1133">Transmembrane helix</keyword>
<evidence type="ECO:0000313" key="3">
    <source>
        <dbReference type="Proteomes" id="UP000017836"/>
    </source>
</evidence>
<evidence type="ECO:0000313" key="2">
    <source>
        <dbReference type="EMBL" id="ERN00403.1"/>
    </source>
</evidence>
<gene>
    <name evidence="2" type="ORF">AMTR_s00104p00151970</name>
</gene>
<dbReference type="Gramene" id="ERN00403">
    <property type="protein sequence ID" value="ERN00403"/>
    <property type="gene ID" value="AMTR_s00104p00151970"/>
</dbReference>
<organism evidence="2 3">
    <name type="scientific">Amborella trichopoda</name>
    <dbReference type="NCBI Taxonomy" id="13333"/>
    <lineage>
        <taxon>Eukaryota</taxon>
        <taxon>Viridiplantae</taxon>
        <taxon>Streptophyta</taxon>
        <taxon>Embryophyta</taxon>
        <taxon>Tracheophyta</taxon>
        <taxon>Spermatophyta</taxon>
        <taxon>Magnoliopsida</taxon>
        <taxon>Amborellales</taxon>
        <taxon>Amborellaceae</taxon>
        <taxon>Amborella</taxon>
    </lineage>
</organism>
<dbReference type="HOGENOM" id="CLU_2029822_0_0_1"/>
<dbReference type="Proteomes" id="UP000017836">
    <property type="component" value="Unassembled WGS sequence"/>
</dbReference>
<name>W1NXM6_AMBTC</name>
<dbReference type="AlphaFoldDB" id="W1NXM6"/>
<keyword evidence="1" id="KW-0472">Membrane</keyword>
<protein>
    <submittedName>
        <fullName evidence="2">Uncharacterized protein</fullName>
    </submittedName>
</protein>
<feature type="transmembrane region" description="Helical" evidence="1">
    <location>
        <begin position="16"/>
        <end position="41"/>
    </location>
</feature>
<keyword evidence="3" id="KW-1185">Reference proteome</keyword>
<proteinExistence type="predicted"/>
<dbReference type="EMBL" id="KI394907">
    <property type="protein sequence ID" value="ERN00403.1"/>
    <property type="molecule type" value="Genomic_DNA"/>
</dbReference>
<accession>W1NXM6</accession>
<evidence type="ECO:0000256" key="1">
    <source>
        <dbReference type="SAM" id="Phobius"/>
    </source>
</evidence>
<reference evidence="3" key="1">
    <citation type="journal article" date="2013" name="Science">
        <title>The Amborella genome and the evolution of flowering plants.</title>
        <authorList>
            <consortium name="Amborella Genome Project"/>
        </authorList>
    </citation>
    <scope>NUCLEOTIDE SEQUENCE [LARGE SCALE GENOMIC DNA]</scope>
</reference>
<keyword evidence="1" id="KW-0812">Transmembrane</keyword>
<sequence>MGVVSTTLTNSRGDGFTITNCVASLSSATSLSFTGLLLNLYRDQHFLHNPFRNVFPCLYSSSIISAVVSISSTTFSQSLTTLGESFPSLSAASNVLLTLSLFPFSFPDASVKASTLSLRCIT</sequence>